<dbReference type="PANTHER" id="PTHR33064:SF37">
    <property type="entry name" value="RIBONUCLEASE H"/>
    <property type="match status" value="1"/>
</dbReference>
<dbReference type="Pfam" id="PF17919">
    <property type="entry name" value="RT_RNaseH_2"/>
    <property type="match status" value="1"/>
</dbReference>
<name>A0AA88H510_ARTSF</name>
<dbReference type="Gene3D" id="3.30.70.270">
    <property type="match status" value="1"/>
</dbReference>
<dbReference type="EC" id="2.7.7.49" evidence="1"/>
<evidence type="ECO:0000313" key="4">
    <source>
        <dbReference type="Proteomes" id="UP001187531"/>
    </source>
</evidence>
<dbReference type="PANTHER" id="PTHR33064">
    <property type="entry name" value="POL PROTEIN"/>
    <property type="match status" value="1"/>
</dbReference>
<comment type="caution">
    <text evidence="3">The sequence shown here is derived from an EMBL/GenBank/DDBJ whole genome shotgun (WGS) entry which is preliminary data.</text>
</comment>
<reference evidence="3" key="1">
    <citation type="submission" date="2023-07" db="EMBL/GenBank/DDBJ databases">
        <title>Chromosome-level genome assembly of Artemia franciscana.</title>
        <authorList>
            <person name="Jo E."/>
        </authorList>
    </citation>
    <scope>NUCLEOTIDE SEQUENCE</scope>
    <source>
        <tissue evidence="3">Whole body</tissue>
    </source>
</reference>
<dbReference type="SUPFAM" id="SSF56672">
    <property type="entry name" value="DNA/RNA polymerases"/>
    <property type="match status" value="1"/>
</dbReference>
<dbReference type="InterPro" id="IPR043502">
    <property type="entry name" value="DNA/RNA_pol_sf"/>
</dbReference>
<organism evidence="3 4">
    <name type="scientific">Artemia franciscana</name>
    <name type="common">Brine shrimp</name>
    <name type="synonym">Artemia sanfranciscana</name>
    <dbReference type="NCBI Taxonomy" id="6661"/>
    <lineage>
        <taxon>Eukaryota</taxon>
        <taxon>Metazoa</taxon>
        <taxon>Ecdysozoa</taxon>
        <taxon>Arthropoda</taxon>
        <taxon>Crustacea</taxon>
        <taxon>Branchiopoda</taxon>
        <taxon>Anostraca</taxon>
        <taxon>Artemiidae</taxon>
        <taxon>Artemia</taxon>
    </lineage>
</organism>
<dbReference type="AlphaFoldDB" id="A0AA88H510"/>
<dbReference type="InterPro" id="IPR051320">
    <property type="entry name" value="Viral_Replic_Matur_Polypro"/>
</dbReference>
<dbReference type="Proteomes" id="UP001187531">
    <property type="component" value="Unassembled WGS sequence"/>
</dbReference>
<keyword evidence="4" id="KW-1185">Reference proteome</keyword>
<dbReference type="EMBL" id="JAVRJZ010001927">
    <property type="protein sequence ID" value="KAK2701748.1"/>
    <property type="molecule type" value="Genomic_DNA"/>
</dbReference>
<evidence type="ECO:0000313" key="3">
    <source>
        <dbReference type="EMBL" id="KAK2701748.1"/>
    </source>
</evidence>
<sequence>MPEAWKKCRVLHINLLCRFERRIPEILMIAFDINLKVCGRMNGGDSEVCCDLCESGRKWKEFSFCSGSKKKMEELLSLLQDFREAFSGTPIKTRIVKHLIRTEKIQKARLRNHPKKAKIAHNEVCYLGQCINGEIFPLDSRVQAVKDFLLPVSKKEIRSFIGMTAYFQRFIKYFAEIAEPLTSLLKEGFSNKLELHKIQVGAFEILKQALIFAPICDIRDFNKNFTLRRDASDIGFGVVLSQKYGEVHPIAFLSGKLFPAEKRYSIVEKEALALK</sequence>
<evidence type="ECO:0000259" key="2">
    <source>
        <dbReference type="Pfam" id="PF17919"/>
    </source>
</evidence>
<dbReference type="FunFam" id="3.30.70.270:FF:000020">
    <property type="entry name" value="Transposon Tf2-6 polyprotein-like Protein"/>
    <property type="match status" value="1"/>
</dbReference>
<feature type="domain" description="Reverse transcriptase/retrotransposon-derived protein RNase H-like" evidence="2">
    <location>
        <begin position="201"/>
        <end position="274"/>
    </location>
</feature>
<dbReference type="InterPro" id="IPR041577">
    <property type="entry name" value="RT_RNaseH_2"/>
</dbReference>
<dbReference type="GO" id="GO:0003964">
    <property type="term" value="F:RNA-directed DNA polymerase activity"/>
    <property type="evidence" value="ECO:0007669"/>
    <property type="project" value="UniProtKB-EC"/>
</dbReference>
<accession>A0AA88H510</accession>
<dbReference type="InterPro" id="IPR043128">
    <property type="entry name" value="Rev_trsase/Diguanyl_cyclase"/>
</dbReference>
<evidence type="ECO:0000256" key="1">
    <source>
        <dbReference type="ARBA" id="ARBA00012493"/>
    </source>
</evidence>
<gene>
    <name evidence="3" type="ORF">QYM36_019611</name>
</gene>
<protein>
    <recommendedName>
        <fullName evidence="1">RNA-directed DNA polymerase</fullName>
        <ecNumber evidence="1">2.7.7.49</ecNumber>
    </recommendedName>
</protein>
<proteinExistence type="predicted"/>